<evidence type="ECO:0000313" key="3">
    <source>
        <dbReference type="Proteomes" id="UP001501671"/>
    </source>
</evidence>
<keyword evidence="3" id="KW-1185">Reference proteome</keyword>
<feature type="compositionally biased region" description="Low complexity" evidence="1">
    <location>
        <begin position="61"/>
        <end position="76"/>
    </location>
</feature>
<reference evidence="3" key="1">
    <citation type="journal article" date="2019" name="Int. J. Syst. Evol. Microbiol.">
        <title>The Global Catalogue of Microorganisms (GCM) 10K type strain sequencing project: providing services to taxonomists for standard genome sequencing and annotation.</title>
        <authorList>
            <consortium name="The Broad Institute Genomics Platform"/>
            <consortium name="The Broad Institute Genome Sequencing Center for Infectious Disease"/>
            <person name="Wu L."/>
            <person name="Ma J."/>
        </authorList>
    </citation>
    <scope>NUCLEOTIDE SEQUENCE [LARGE SCALE GENOMIC DNA]</scope>
    <source>
        <strain evidence="3">JCM 17666</strain>
    </source>
</reference>
<dbReference type="EMBL" id="BAABFO010000001">
    <property type="protein sequence ID" value="GAA4323048.1"/>
    <property type="molecule type" value="Genomic_DNA"/>
</dbReference>
<dbReference type="Proteomes" id="UP001501671">
    <property type="component" value="Unassembled WGS sequence"/>
</dbReference>
<dbReference type="RefSeq" id="WP_345245703.1">
    <property type="nucleotide sequence ID" value="NZ_BAABFO010000001.1"/>
</dbReference>
<evidence type="ECO:0000256" key="1">
    <source>
        <dbReference type="SAM" id="MobiDB-lite"/>
    </source>
</evidence>
<feature type="compositionally biased region" description="Basic and acidic residues" evidence="1">
    <location>
        <begin position="1"/>
        <end position="10"/>
    </location>
</feature>
<feature type="compositionally biased region" description="Low complexity" evidence="1">
    <location>
        <begin position="30"/>
        <end position="51"/>
    </location>
</feature>
<gene>
    <name evidence="2" type="ORF">GCM10023144_03590</name>
</gene>
<feature type="compositionally biased region" description="Low complexity" evidence="1">
    <location>
        <begin position="96"/>
        <end position="106"/>
    </location>
</feature>
<comment type="caution">
    <text evidence="2">The sequence shown here is derived from an EMBL/GenBank/DDBJ whole genome shotgun (WGS) entry which is preliminary data.</text>
</comment>
<accession>A0ABP8GEW3</accession>
<protein>
    <recommendedName>
        <fullName evidence="4">DUF2486 family protein</fullName>
    </recommendedName>
</protein>
<feature type="region of interest" description="Disordered" evidence="1">
    <location>
        <begin position="1"/>
        <end position="112"/>
    </location>
</feature>
<proteinExistence type="predicted"/>
<evidence type="ECO:0008006" key="4">
    <source>
        <dbReference type="Google" id="ProtNLM"/>
    </source>
</evidence>
<organism evidence="2 3">
    <name type="scientific">Pigmentiphaga soli</name>
    <dbReference type="NCBI Taxonomy" id="1007095"/>
    <lineage>
        <taxon>Bacteria</taxon>
        <taxon>Pseudomonadati</taxon>
        <taxon>Pseudomonadota</taxon>
        <taxon>Betaproteobacteria</taxon>
        <taxon>Burkholderiales</taxon>
        <taxon>Alcaligenaceae</taxon>
        <taxon>Pigmentiphaga</taxon>
    </lineage>
</organism>
<evidence type="ECO:0000313" key="2">
    <source>
        <dbReference type="EMBL" id="GAA4323048.1"/>
    </source>
</evidence>
<sequence>MPEPVFRSDDPAIPVLTDVIDMPPSPPAAPASAASPAGAEAAERAAAATRAIQIDIPEPPSAAADDAAGAEGPSAAVQVEPDAQAQPHGEADETPDPAGTAAAADPDLADDPEFAALRTAVLKDLHQRLQPVLRDRMRHHIDAAIRLALSDVRAGLEEELGRLVDEALHKELIREAARQEPLRGKPPADDGAV</sequence>
<name>A0ABP8GEW3_9BURK</name>